<dbReference type="RefSeq" id="WP_201102960.1">
    <property type="nucleotide sequence ID" value="NZ_CP067977.1"/>
</dbReference>
<evidence type="ECO:0000313" key="2">
    <source>
        <dbReference type="EMBL" id="QQQ18590.1"/>
    </source>
</evidence>
<feature type="region of interest" description="Disordered" evidence="1">
    <location>
        <begin position="16"/>
        <end position="37"/>
    </location>
</feature>
<sequence>MRDELHAIEDALGELKKSRQAKEAGSAGGRAKRQAKHDYESAFKTYEALGGRGALTETAKRHGIPLRTLSWALDRRSTA</sequence>
<gene>
    <name evidence="2" type="ORF">JIP62_00045</name>
</gene>
<keyword evidence="3" id="KW-1185">Reference proteome</keyword>
<reference evidence="2 3" key="1">
    <citation type="submission" date="2021-01" db="EMBL/GenBank/DDBJ databases">
        <title>Brevundimonas vitis sp. nov., an bacterium isolated from grape (Vitis vinifera).</title>
        <authorList>
            <person name="Jiang L."/>
            <person name="Lee J."/>
        </authorList>
    </citation>
    <scope>NUCLEOTIDE SEQUENCE [LARGE SCALE GENOMIC DNA]</scope>
    <source>
        <strain evidence="2 3">GRTSA-9</strain>
    </source>
</reference>
<accession>A0ABX7BLY3</accession>
<dbReference type="Proteomes" id="UP000595448">
    <property type="component" value="Chromosome"/>
</dbReference>
<protein>
    <submittedName>
        <fullName evidence="2">Uncharacterized protein</fullName>
    </submittedName>
</protein>
<evidence type="ECO:0000313" key="3">
    <source>
        <dbReference type="Proteomes" id="UP000595448"/>
    </source>
</evidence>
<organism evidence="2 3">
    <name type="scientific">Brevundimonas vitisensis</name>
    <dbReference type="NCBI Taxonomy" id="2800818"/>
    <lineage>
        <taxon>Bacteria</taxon>
        <taxon>Pseudomonadati</taxon>
        <taxon>Pseudomonadota</taxon>
        <taxon>Alphaproteobacteria</taxon>
        <taxon>Caulobacterales</taxon>
        <taxon>Caulobacteraceae</taxon>
        <taxon>Brevundimonas</taxon>
    </lineage>
</organism>
<name>A0ABX7BLY3_9CAUL</name>
<proteinExistence type="predicted"/>
<evidence type="ECO:0000256" key="1">
    <source>
        <dbReference type="SAM" id="MobiDB-lite"/>
    </source>
</evidence>
<dbReference type="EMBL" id="CP067977">
    <property type="protein sequence ID" value="QQQ18590.1"/>
    <property type="molecule type" value="Genomic_DNA"/>
</dbReference>